<proteinExistence type="predicted"/>
<dbReference type="PROSITE" id="PS51718">
    <property type="entry name" value="G_DYNAMIN_2"/>
    <property type="match status" value="1"/>
</dbReference>
<dbReference type="Proteomes" id="UP000663829">
    <property type="component" value="Unassembled WGS sequence"/>
</dbReference>
<dbReference type="CDD" id="cd08771">
    <property type="entry name" value="DLP_1"/>
    <property type="match status" value="1"/>
</dbReference>
<dbReference type="PANTHER" id="PTHR11566">
    <property type="entry name" value="DYNAMIN"/>
    <property type="match status" value="1"/>
</dbReference>
<dbReference type="Proteomes" id="UP000677228">
    <property type="component" value="Unassembled WGS sequence"/>
</dbReference>
<dbReference type="Proteomes" id="UP000682733">
    <property type="component" value="Unassembled WGS sequence"/>
</dbReference>
<dbReference type="Gene3D" id="1.20.120.1240">
    <property type="entry name" value="Dynamin, middle domain"/>
    <property type="match status" value="1"/>
</dbReference>
<dbReference type="SUPFAM" id="SSF52540">
    <property type="entry name" value="P-loop containing nucleoside triphosphate hydrolases"/>
    <property type="match status" value="1"/>
</dbReference>
<evidence type="ECO:0000256" key="1">
    <source>
        <dbReference type="ARBA" id="ARBA00022741"/>
    </source>
</evidence>
<reference evidence="5" key="1">
    <citation type="submission" date="2021-02" db="EMBL/GenBank/DDBJ databases">
        <authorList>
            <person name="Nowell W R."/>
        </authorList>
    </citation>
    <scope>NUCLEOTIDE SEQUENCE</scope>
</reference>
<dbReference type="InterPro" id="IPR001401">
    <property type="entry name" value="Dynamin_GTPase"/>
</dbReference>
<dbReference type="GO" id="GO:0005737">
    <property type="term" value="C:cytoplasm"/>
    <property type="evidence" value="ECO:0007669"/>
    <property type="project" value="TreeGrafter"/>
</dbReference>
<keyword evidence="2" id="KW-0342">GTP-binding</keyword>
<evidence type="ECO:0000313" key="4">
    <source>
        <dbReference type="EMBL" id="CAF1402707.1"/>
    </source>
</evidence>
<dbReference type="OrthoDB" id="5061070at2759"/>
<dbReference type="SMART" id="SM00053">
    <property type="entry name" value="DYNc"/>
    <property type="match status" value="1"/>
</dbReference>
<feature type="non-terminal residue" evidence="5">
    <location>
        <position position="1"/>
    </location>
</feature>
<dbReference type="Gene3D" id="3.40.50.300">
    <property type="entry name" value="P-loop containing nucleotide triphosphate hydrolases"/>
    <property type="match status" value="1"/>
</dbReference>
<dbReference type="GO" id="GO:0008017">
    <property type="term" value="F:microtubule binding"/>
    <property type="evidence" value="ECO:0007669"/>
    <property type="project" value="TreeGrafter"/>
</dbReference>
<keyword evidence="1" id="KW-0547">Nucleotide-binding</keyword>
<dbReference type="PANTHER" id="PTHR11566:SF173">
    <property type="entry name" value="DYNAMIN-RELATED PROTEIN 4C"/>
    <property type="match status" value="1"/>
</dbReference>
<evidence type="ECO:0000259" key="3">
    <source>
        <dbReference type="PROSITE" id="PS51718"/>
    </source>
</evidence>
<evidence type="ECO:0000313" key="8">
    <source>
        <dbReference type="Proteomes" id="UP000663829"/>
    </source>
</evidence>
<dbReference type="GO" id="GO:0005874">
    <property type="term" value="C:microtubule"/>
    <property type="evidence" value="ECO:0007669"/>
    <property type="project" value="TreeGrafter"/>
</dbReference>
<comment type="caution">
    <text evidence="5">The sequence shown here is derived from an EMBL/GenBank/DDBJ whole genome shotgun (WGS) entry which is preliminary data.</text>
</comment>
<dbReference type="GO" id="GO:0003924">
    <property type="term" value="F:GTPase activity"/>
    <property type="evidence" value="ECO:0007669"/>
    <property type="project" value="InterPro"/>
</dbReference>
<dbReference type="Proteomes" id="UP000681722">
    <property type="component" value="Unassembled WGS sequence"/>
</dbReference>
<evidence type="ECO:0000313" key="5">
    <source>
        <dbReference type="EMBL" id="CAF1551486.1"/>
    </source>
</evidence>
<dbReference type="AlphaFoldDB" id="A0A815X2Z3"/>
<dbReference type="EMBL" id="CAJOBC010092863">
    <property type="protein sequence ID" value="CAF4412526.1"/>
    <property type="molecule type" value="Genomic_DNA"/>
</dbReference>
<organism evidence="5 8">
    <name type="scientific">Didymodactylos carnosus</name>
    <dbReference type="NCBI Taxonomy" id="1234261"/>
    <lineage>
        <taxon>Eukaryota</taxon>
        <taxon>Metazoa</taxon>
        <taxon>Spiralia</taxon>
        <taxon>Gnathifera</taxon>
        <taxon>Rotifera</taxon>
        <taxon>Eurotatoria</taxon>
        <taxon>Bdelloidea</taxon>
        <taxon>Philodinida</taxon>
        <taxon>Philodinidae</taxon>
        <taxon>Didymodactylos</taxon>
    </lineage>
</organism>
<evidence type="ECO:0000313" key="7">
    <source>
        <dbReference type="EMBL" id="CAF4412526.1"/>
    </source>
</evidence>
<evidence type="ECO:0000256" key="2">
    <source>
        <dbReference type="ARBA" id="ARBA00023134"/>
    </source>
</evidence>
<dbReference type="InterPro" id="IPR000375">
    <property type="entry name" value="Dynamin_stalk"/>
</dbReference>
<keyword evidence="8" id="KW-1185">Reference proteome</keyword>
<dbReference type="Pfam" id="PF00350">
    <property type="entry name" value="Dynamin_N"/>
    <property type="match status" value="1"/>
</dbReference>
<dbReference type="GO" id="GO:0016020">
    <property type="term" value="C:membrane"/>
    <property type="evidence" value="ECO:0007669"/>
    <property type="project" value="TreeGrafter"/>
</dbReference>
<accession>A0A815X2Z3</accession>
<dbReference type="InterPro" id="IPR045063">
    <property type="entry name" value="Dynamin_N"/>
</dbReference>
<dbReference type="InterPro" id="IPR022812">
    <property type="entry name" value="Dynamin"/>
</dbReference>
<dbReference type="GO" id="GO:0005525">
    <property type="term" value="F:GTP binding"/>
    <property type="evidence" value="ECO:0007669"/>
    <property type="project" value="InterPro"/>
</dbReference>
<dbReference type="EMBL" id="CAJOBA010048156">
    <property type="protein sequence ID" value="CAF4209495.1"/>
    <property type="molecule type" value="Genomic_DNA"/>
</dbReference>
<dbReference type="EMBL" id="CAJNOQ010027181">
    <property type="protein sequence ID" value="CAF1551486.1"/>
    <property type="molecule type" value="Genomic_DNA"/>
</dbReference>
<protein>
    <recommendedName>
        <fullName evidence="3">Dynamin-type G domain-containing protein</fullName>
    </recommendedName>
</protein>
<evidence type="ECO:0000313" key="6">
    <source>
        <dbReference type="EMBL" id="CAF4209495.1"/>
    </source>
</evidence>
<gene>
    <name evidence="5" type="ORF">GPM918_LOCUS39230</name>
    <name evidence="4" type="ORF">OVA965_LOCUS33099</name>
    <name evidence="7" type="ORF">SRO942_LOCUS40092</name>
    <name evidence="6" type="ORF">TMI583_LOCUS33979</name>
</gene>
<dbReference type="EMBL" id="CAJNOK010026424">
    <property type="protein sequence ID" value="CAF1402707.1"/>
    <property type="molecule type" value="Genomic_DNA"/>
</dbReference>
<feature type="domain" description="Dynamin-type G" evidence="3">
    <location>
        <begin position="12"/>
        <end position="287"/>
    </location>
</feature>
<dbReference type="Pfam" id="PF01031">
    <property type="entry name" value="Dynamin_M"/>
    <property type="match status" value="1"/>
</dbReference>
<dbReference type="PRINTS" id="PR00195">
    <property type="entry name" value="DYNAMIN"/>
</dbReference>
<sequence>MLATVLKSDESQRLLMAIDTMRETLREEKIALPEIVVVGDQSVLPRAQEICTRCPLELRMKSTTGQEYATIRGKEINETKITNFNLIAEEVTRLTKLIAGTGTNVSSEPIYLTVHKRDVPDLTLIDLPGITRNPLKDQPKDIHLQILNLIKTYIEPETAIVLHVIPASVDFTTSESMKVAKEYDPKCRRQAIAVSKIDKYDKGIDSKLQGHGPGSMKLDLGCVAVLNRSPEEIEQNVSFGVMRQREKQFFLDHPDAFQNVPEECKGSEQLVKKLAHIQQERILSTAPKIIRDLKQQIKAMKDKLKAMPVAVTSEAECWIKFNELIKEYRECIRSKVNGDYQNESAIPMMMEDASEDERLEETDDEEICQVSSPIVDFQSPAVSRKTDDRIAYQVYQCQRNFQKAVRDCFSNFFSQSYYKKVLAMLDEAAGVALPNFPSFQVIERLYRLEYEKLPYICHKLISDITEYLKTVLLWLFNETFEKATNYPRLVQRLRDVVEKEIEAAQHLCSEHVERQLKMERRVFTLNHYYMDTVNKQKAKKVKKDNEAASAAAST</sequence>
<dbReference type="InterPro" id="IPR027417">
    <property type="entry name" value="P-loop_NTPase"/>
</dbReference>
<name>A0A815X2Z3_9BILA</name>
<dbReference type="InterPro" id="IPR030381">
    <property type="entry name" value="G_DYNAMIN_dom"/>
</dbReference>